<keyword evidence="2" id="KW-1185">Reference proteome</keyword>
<dbReference type="EMBL" id="KV878125">
    <property type="protein sequence ID" value="OJI97377.1"/>
    <property type="molecule type" value="Genomic_DNA"/>
</dbReference>
<organism evidence="1 2">
    <name type="scientific">Aspergillus versicolor CBS 583.65</name>
    <dbReference type="NCBI Taxonomy" id="1036611"/>
    <lineage>
        <taxon>Eukaryota</taxon>
        <taxon>Fungi</taxon>
        <taxon>Dikarya</taxon>
        <taxon>Ascomycota</taxon>
        <taxon>Pezizomycotina</taxon>
        <taxon>Eurotiomycetes</taxon>
        <taxon>Eurotiomycetidae</taxon>
        <taxon>Eurotiales</taxon>
        <taxon>Aspergillaceae</taxon>
        <taxon>Aspergillus</taxon>
        <taxon>Aspergillus subgen. Nidulantes</taxon>
    </lineage>
</organism>
<dbReference type="VEuPathDB" id="FungiDB:ASPVEDRAFT_289667"/>
<evidence type="ECO:0000313" key="1">
    <source>
        <dbReference type="EMBL" id="OJI97377.1"/>
    </source>
</evidence>
<accession>A0A1L9P779</accession>
<sequence length="101" mass="11850">MIYTLFHWQKMFRLSPRGISGIFPCWHFASSTFPGLGDRWEKGVQVKLVYLMKTFVLRVSRCHGSSQRISDIAVLPQLLFLRFPFRCSHTQHPRSSLSQQH</sequence>
<dbReference type="GeneID" id="63725690"/>
<name>A0A1L9P779_ASPVE</name>
<protein>
    <submittedName>
        <fullName evidence="1">Uncharacterized protein</fullName>
    </submittedName>
</protein>
<proteinExistence type="predicted"/>
<dbReference type="AlphaFoldDB" id="A0A1L9P779"/>
<evidence type="ECO:0000313" key="2">
    <source>
        <dbReference type="Proteomes" id="UP000184073"/>
    </source>
</evidence>
<dbReference type="RefSeq" id="XP_040663140.1">
    <property type="nucleotide sequence ID" value="XM_040810179.1"/>
</dbReference>
<reference evidence="2" key="1">
    <citation type="journal article" date="2017" name="Genome Biol.">
        <title>Comparative genomics reveals high biological diversity and specific adaptations in the industrially and medically important fungal genus Aspergillus.</title>
        <authorList>
            <person name="de Vries R.P."/>
            <person name="Riley R."/>
            <person name="Wiebenga A."/>
            <person name="Aguilar-Osorio G."/>
            <person name="Amillis S."/>
            <person name="Uchima C.A."/>
            <person name="Anderluh G."/>
            <person name="Asadollahi M."/>
            <person name="Askin M."/>
            <person name="Barry K."/>
            <person name="Battaglia E."/>
            <person name="Bayram O."/>
            <person name="Benocci T."/>
            <person name="Braus-Stromeyer S.A."/>
            <person name="Caldana C."/>
            <person name="Canovas D."/>
            <person name="Cerqueira G.C."/>
            <person name="Chen F."/>
            <person name="Chen W."/>
            <person name="Choi C."/>
            <person name="Clum A."/>
            <person name="Dos Santos R.A."/>
            <person name="Damasio A.R."/>
            <person name="Diallinas G."/>
            <person name="Emri T."/>
            <person name="Fekete E."/>
            <person name="Flipphi M."/>
            <person name="Freyberg S."/>
            <person name="Gallo A."/>
            <person name="Gournas C."/>
            <person name="Habgood R."/>
            <person name="Hainaut M."/>
            <person name="Harispe M.L."/>
            <person name="Henrissat B."/>
            <person name="Hilden K.S."/>
            <person name="Hope R."/>
            <person name="Hossain A."/>
            <person name="Karabika E."/>
            <person name="Karaffa L."/>
            <person name="Karanyi Z."/>
            <person name="Krasevec N."/>
            <person name="Kuo A."/>
            <person name="Kusch H."/>
            <person name="LaButti K."/>
            <person name="Lagendijk E.L."/>
            <person name="Lapidus A."/>
            <person name="Levasseur A."/>
            <person name="Lindquist E."/>
            <person name="Lipzen A."/>
            <person name="Logrieco A.F."/>
            <person name="MacCabe A."/>
            <person name="Maekelae M.R."/>
            <person name="Malavazi I."/>
            <person name="Melin P."/>
            <person name="Meyer V."/>
            <person name="Mielnichuk N."/>
            <person name="Miskei M."/>
            <person name="Molnar A.P."/>
            <person name="Mule G."/>
            <person name="Ngan C.Y."/>
            <person name="Orejas M."/>
            <person name="Orosz E."/>
            <person name="Ouedraogo J.P."/>
            <person name="Overkamp K.M."/>
            <person name="Park H.-S."/>
            <person name="Perrone G."/>
            <person name="Piumi F."/>
            <person name="Punt P.J."/>
            <person name="Ram A.F."/>
            <person name="Ramon A."/>
            <person name="Rauscher S."/>
            <person name="Record E."/>
            <person name="Riano-Pachon D.M."/>
            <person name="Robert V."/>
            <person name="Roehrig J."/>
            <person name="Ruller R."/>
            <person name="Salamov A."/>
            <person name="Salih N.S."/>
            <person name="Samson R.A."/>
            <person name="Sandor E."/>
            <person name="Sanguinetti M."/>
            <person name="Schuetze T."/>
            <person name="Sepcic K."/>
            <person name="Shelest E."/>
            <person name="Sherlock G."/>
            <person name="Sophianopoulou V."/>
            <person name="Squina F.M."/>
            <person name="Sun H."/>
            <person name="Susca A."/>
            <person name="Todd R.B."/>
            <person name="Tsang A."/>
            <person name="Unkles S.E."/>
            <person name="van de Wiele N."/>
            <person name="van Rossen-Uffink D."/>
            <person name="Oliveira J.V."/>
            <person name="Vesth T.C."/>
            <person name="Visser J."/>
            <person name="Yu J.-H."/>
            <person name="Zhou M."/>
            <person name="Andersen M.R."/>
            <person name="Archer D.B."/>
            <person name="Baker S.E."/>
            <person name="Benoit I."/>
            <person name="Brakhage A.A."/>
            <person name="Braus G.H."/>
            <person name="Fischer R."/>
            <person name="Frisvad J.C."/>
            <person name="Goldman G.H."/>
            <person name="Houbraken J."/>
            <person name="Oakley B."/>
            <person name="Pocsi I."/>
            <person name="Scazzocchio C."/>
            <person name="Seiboth B."/>
            <person name="vanKuyk P.A."/>
            <person name="Wortman J."/>
            <person name="Dyer P.S."/>
            <person name="Grigoriev I.V."/>
        </authorList>
    </citation>
    <scope>NUCLEOTIDE SEQUENCE [LARGE SCALE GENOMIC DNA]</scope>
    <source>
        <strain evidence="2">CBS 583.65</strain>
    </source>
</reference>
<gene>
    <name evidence="1" type="ORF">ASPVEDRAFT_289667</name>
</gene>
<dbReference type="Proteomes" id="UP000184073">
    <property type="component" value="Unassembled WGS sequence"/>
</dbReference>